<dbReference type="Pfam" id="PF00395">
    <property type="entry name" value="SLH"/>
    <property type="match status" value="3"/>
</dbReference>
<evidence type="ECO:0000256" key="1">
    <source>
        <dbReference type="ARBA" id="ARBA00022737"/>
    </source>
</evidence>
<organism evidence="4 5">
    <name type="scientific">Candidatus Avoscillospira stercoripullorum</name>
    <dbReference type="NCBI Taxonomy" id="2840709"/>
    <lineage>
        <taxon>Bacteria</taxon>
        <taxon>Bacillati</taxon>
        <taxon>Bacillota</taxon>
        <taxon>Clostridia</taxon>
        <taxon>Eubacteriales</taxon>
        <taxon>Oscillospiraceae</taxon>
        <taxon>Oscillospiraceae incertae sedis</taxon>
        <taxon>Candidatus Avoscillospira</taxon>
    </lineage>
</organism>
<accession>A0A9D1A8I7</accession>
<comment type="caution">
    <text evidence="4">The sequence shown here is derived from an EMBL/GenBank/DDBJ whole genome shotgun (WGS) entry which is preliminary data.</text>
</comment>
<reference evidence="4" key="1">
    <citation type="submission" date="2020-10" db="EMBL/GenBank/DDBJ databases">
        <authorList>
            <person name="Gilroy R."/>
        </authorList>
    </citation>
    <scope>NUCLEOTIDE SEQUENCE</scope>
    <source>
        <strain evidence="4">ChiHjej9B8-7071</strain>
    </source>
</reference>
<evidence type="ECO:0000259" key="3">
    <source>
        <dbReference type="PROSITE" id="PS51272"/>
    </source>
</evidence>
<keyword evidence="2" id="KW-0732">Signal</keyword>
<reference evidence="4" key="2">
    <citation type="journal article" date="2021" name="PeerJ">
        <title>Extensive microbial diversity within the chicken gut microbiome revealed by metagenomics and culture.</title>
        <authorList>
            <person name="Gilroy R."/>
            <person name="Ravi A."/>
            <person name="Getino M."/>
            <person name="Pursley I."/>
            <person name="Horton D.L."/>
            <person name="Alikhan N.F."/>
            <person name="Baker D."/>
            <person name="Gharbi K."/>
            <person name="Hall N."/>
            <person name="Watson M."/>
            <person name="Adriaenssens E.M."/>
            <person name="Foster-Nyarko E."/>
            <person name="Jarju S."/>
            <person name="Secka A."/>
            <person name="Antonio M."/>
            <person name="Oren A."/>
            <person name="Chaudhuri R.R."/>
            <person name="La Ragione R."/>
            <person name="Hildebrand F."/>
            <person name="Pallen M.J."/>
        </authorList>
    </citation>
    <scope>NUCLEOTIDE SEQUENCE</scope>
    <source>
        <strain evidence="4">ChiHjej9B8-7071</strain>
    </source>
</reference>
<feature type="chain" id="PRO_5039219988" evidence="2">
    <location>
        <begin position="28"/>
        <end position="899"/>
    </location>
</feature>
<proteinExistence type="predicted"/>
<dbReference type="PROSITE" id="PS51272">
    <property type="entry name" value="SLH"/>
    <property type="match status" value="2"/>
</dbReference>
<dbReference type="InterPro" id="IPR001119">
    <property type="entry name" value="SLH_dom"/>
</dbReference>
<feature type="domain" description="SLH" evidence="3">
    <location>
        <begin position="25"/>
        <end position="88"/>
    </location>
</feature>
<feature type="domain" description="SLH" evidence="3">
    <location>
        <begin position="91"/>
        <end position="154"/>
    </location>
</feature>
<feature type="signal peptide" evidence="2">
    <location>
        <begin position="1"/>
        <end position="27"/>
    </location>
</feature>
<protein>
    <submittedName>
        <fullName evidence="4">S-layer homology domain-containing protein</fullName>
    </submittedName>
</protein>
<dbReference type="Proteomes" id="UP000824258">
    <property type="component" value="Unassembled WGS sequence"/>
</dbReference>
<evidence type="ECO:0000313" key="4">
    <source>
        <dbReference type="EMBL" id="HIR10261.1"/>
    </source>
</evidence>
<evidence type="ECO:0000313" key="5">
    <source>
        <dbReference type="Proteomes" id="UP000824258"/>
    </source>
</evidence>
<dbReference type="AlphaFoldDB" id="A0A9D1A8I7"/>
<name>A0A9D1A8I7_9FIRM</name>
<keyword evidence="1" id="KW-0677">Repeat</keyword>
<gene>
    <name evidence="4" type="ORF">IAA70_07635</name>
</gene>
<sequence>MKNFRKVLALVLVVATLFSFVAMTASAKTYSDGDKVSYTEAVDVLSAIGILNGYTDGTFRPTNTIARAEMAKMIAVLSNAGDDISDMYASACKFADMTGDAVWAKSYVAYCNQTGIVAGRNATTFDPYGKVTGIETAKMLLCTLGFDAKEQGYVGTNWKVNVLRDAKNFGLLNGFAAGYDPDKAITREEAAQMMLNALCANIVVGTLSDNIIKISNALYHDYKDLGLTLIDAEKYGWVVLYGNVVVSNKPLASIYKNLDVEAALDCYGNPGYIWTYTNAKGTVLFQKFYGFAADYSYTTTASLATDLKEEINAGTYTYTLYENGNTTNGHVDAKLTEANMKTVAGRTGKGVETHVYVDDASKQVIITTKQTYIGKVADVSTRYETFDIVSADGTIYANDADNSAFQFENGDMVLYWVCGGYYYTLNADGDYVKSIKAENYGQMKANMNYLHDAKLAEPVKATVSYARYDTSKPNATFTADGKKYEYAFCYGYYMNIKLPILNDGDVKTTKYIYTDLFGYVMYVSDYAEEHNYEYAYFVEKTWDRDIAGENQDGVYWKADADYVDFNGDLKKDAAVDYDMTDEMDKMFTYVPAGATTKKQAGLLAKYEVVDDVIEHVANATVLKGSEYSIQLNANDPTIVKGVLYGSDTTKYLVRYYDYSKAEYVYTAWTGYRNIDKDYGTTALGTDTYVQYFDEDEDEVAEYVFVDATYTSASKTFYLMGKAYNASWDAIYSKFENYNVYFALVDGKESVVAYNGSMTTAGATFGYGLYKGNVTALGVNLTVENDHGEADSYPLYVVVDYVAEDYSDVEGVLEIKDGLVKLVDKDVTGGTEPTITYGKVSKNGVKVIDVIYDNSGDYVGFETTENVLEDELRIVTNGKIWIEKDEDGICTIYREVKESR</sequence>
<dbReference type="EMBL" id="DVGD01000250">
    <property type="protein sequence ID" value="HIR10261.1"/>
    <property type="molecule type" value="Genomic_DNA"/>
</dbReference>
<evidence type="ECO:0000256" key="2">
    <source>
        <dbReference type="SAM" id="SignalP"/>
    </source>
</evidence>